<dbReference type="Pfam" id="PF00069">
    <property type="entry name" value="Pkinase"/>
    <property type="match status" value="1"/>
</dbReference>
<protein>
    <recommendedName>
        <fullName evidence="5">Protein kinase domain-containing protein</fullName>
    </recommendedName>
</protein>
<organism evidence="6 7">
    <name type="scientific">Meripilus lineatus</name>
    <dbReference type="NCBI Taxonomy" id="2056292"/>
    <lineage>
        <taxon>Eukaryota</taxon>
        <taxon>Fungi</taxon>
        <taxon>Dikarya</taxon>
        <taxon>Basidiomycota</taxon>
        <taxon>Agaricomycotina</taxon>
        <taxon>Agaricomycetes</taxon>
        <taxon>Polyporales</taxon>
        <taxon>Meripilaceae</taxon>
        <taxon>Meripilus</taxon>
    </lineage>
</organism>
<keyword evidence="1 3" id="KW-0547">Nucleotide-binding</keyword>
<evidence type="ECO:0000313" key="7">
    <source>
        <dbReference type="Proteomes" id="UP001212997"/>
    </source>
</evidence>
<dbReference type="InterPro" id="IPR017441">
    <property type="entry name" value="Protein_kinase_ATP_BS"/>
</dbReference>
<feature type="region of interest" description="Disordered" evidence="4">
    <location>
        <begin position="457"/>
        <end position="559"/>
    </location>
</feature>
<dbReference type="SMART" id="SM00220">
    <property type="entry name" value="S_TKc"/>
    <property type="match status" value="1"/>
</dbReference>
<proteinExistence type="predicted"/>
<evidence type="ECO:0000313" key="6">
    <source>
        <dbReference type="EMBL" id="KAJ3478824.1"/>
    </source>
</evidence>
<dbReference type="GO" id="GO:0004674">
    <property type="term" value="F:protein serine/threonine kinase activity"/>
    <property type="evidence" value="ECO:0007669"/>
    <property type="project" value="TreeGrafter"/>
</dbReference>
<dbReference type="InterPro" id="IPR008271">
    <property type="entry name" value="Ser/Thr_kinase_AS"/>
</dbReference>
<feature type="region of interest" description="Disordered" evidence="4">
    <location>
        <begin position="705"/>
        <end position="774"/>
    </location>
</feature>
<dbReference type="Gene3D" id="1.10.510.10">
    <property type="entry name" value="Transferase(Phosphotransferase) domain 1"/>
    <property type="match status" value="2"/>
</dbReference>
<feature type="domain" description="Protein kinase" evidence="5">
    <location>
        <begin position="93"/>
        <end position="452"/>
    </location>
</feature>
<feature type="compositionally biased region" description="Basic residues" evidence="4">
    <location>
        <begin position="649"/>
        <end position="667"/>
    </location>
</feature>
<feature type="region of interest" description="Disordered" evidence="4">
    <location>
        <begin position="322"/>
        <end position="373"/>
    </location>
</feature>
<dbReference type="PROSITE" id="PS00108">
    <property type="entry name" value="PROTEIN_KINASE_ST"/>
    <property type="match status" value="1"/>
</dbReference>
<feature type="region of interest" description="Disordered" evidence="4">
    <location>
        <begin position="267"/>
        <end position="306"/>
    </location>
</feature>
<dbReference type="PANTHER" id="PTHR24346:SF30">
    <property type="entry name" value="MATERNAL EMBRYONIC LEUCINE ZIPPER KINASE"/>
    <property type="match status" value="1"/>
</dbReference>
<evidence type="ECO:0000256" key="1">
    <source>
        <dbReference type="ARBA" id="ARBA00022741"/>
    </source>
</evidence>
<sequence>MNTQSTSSSRDQDRLRLQQELDIGPHIRACSAPEPPLEDCLFSSPITSPPDRNEDRSPPDLSMSPAAMFLSSFSPMAAVAPLPDSEGQVISGYTLGPIVGCGGFSTIRRAYSSQGGTVAVKIVRRSDINKQPDPAQALKDVHQEKQVWSSLSHEHILPLFVSSHTPYADYFVTLYCPAGSLFDILKRDGHPALPKDDAGMMFRQVVRGLRYMHEVAGYVHGDIKLENVLVDEMGVCRIGDFGMARRIGEYDSNDDDVSVVAPDFIDEHRPHRQQPLDEEQLRVSNRGLERSRTTSHHTSSVRVRHNKQGAALPVHLSLIKHHSGPRHRNSSPLPSSTEVPHVLPNPTYQPGSLPYASPELLLSSPVPQTPSLPRPNPAQDVWALGVMLYALLTGRLPFVDSFEPRLQMKILHGVYEVPPGIGRASERVLEGCLEKSVPNRWTIAMVDEVAWGIGWGEDDEHVPSPTRPSPIRTKAHHHQYENHHPSHHVDSAVERSCSSSRLPRSSNRSTSSSAVRSTSRSKSRPPPLPYNSQFSHHVHPHTPTHPHPHSHLHPTQPNLVGLSDTILRSISFSTASTTSSSEPPDSALLVSPTRSEDQSLPSPVNAPRERGRLPRPIHIQKSEISSSRSSSPLEVPPTPVDGDEDTSMRGRKGSPRHLGRSPIRHPLLRRDRSRDGSADSGVGAIRAGMMALDTVDEHEQVVTQEWALSPDDDMSQRQRRGPRSASFDRLRSHSRSRSRGPNHYPVVGVDRRTKSGDGRPGSMPPAPSPLIFPGRRPRVLPLSAPAPSGQNSGISVEWGVGMVIFRVGMLRGLLPDLFRRRRGVEVLGSTTQLRGCVL</sequence>
<dbReference type="PANTHER" id="PTHR24346">
    <property type="entry name" value="MAP/MICROTUBULE AFFINITY-REGULATING KINASE"/>
    <property type="match status" value="1"/>
</dbReference>
<comment type="caution">
    <text evidence="6">The sequence shown here is derived from an EMBL/GenBank/DDBJ whole genome shotgun (WGS) entry which is preliminary data.</text>
</comment>
<dbReference type="PROSITE" id="PS00107">
    <property type="entry name" value="PROTEIN_KINASE_ATP"/>
    <property type="match status" value="1"/>
</dbReference>
<dbReference type="InterPro" id="IPR000719">
    <property type="entry name" value="Prot_kinase_dom"/>
</dbReference>
<accession>A0AAD5YF59</accession>
<feature type="region of interest" description="Disordered" evidence="4">
    <location>
        <begin position="574"/>
        <end position="682"/>
    </location>
</feature>
<feature type="compositionally biased region" description="Low complexity" evidence="4">
    <location>
        <begin position="495"/>
        <end position="520"/>
    </location>
</feature>
<feature type="compositionally biased region" description="Low complexity" evidence="4">
    <location>
        <begin position="622"/>
        <end position="631"/>
    </location>
</feature>
<gene>
    <name evidence="6" type="ORF">NLI96_g9492</name>
</gene>
<evidence type="ECO:0000256" key="4">
    <source>
        <dbReference type="SAM" id="MobiDB-lite"/>
    </source>
</evidence>
<dbReference type="GO" id="GO:0005524">
    <property type="term" value="F:ATP binding"/>
    <property type="evidence" value="ECO:0007669"/>
    <property type="project" value="UniProtKB-UniRule"/>
</dbReference>
<feature type="compositionally biased region" description="Basic residues" evidence="4">
    <location>
        <begin position="536"/>
        <end position="552"/>
    </location>
</feature>
<evidence type="ECO:0000259" key="5">
    <source>
        <dbReference type="PROSITE" id="PS50011"/>
    </source>
</evidence>
<dbReference type="PROSITE" id="PS50011">
    <property type="entry name" value="PROTEIN_KINASE_DOM"/>
    <property type="match status" value="1"/>
</dbReference>
<dbReference type="InterPro" id="IPR011009">
    <property type="entry name" value="Kinase-like_dom_sf"/>
</dbReference>
<feature type="region of interest" description="Disordered" evidence="4">
    <location>
        <begin position="27"/>
        <end position="64"/>
    </location>
</feature>
<feature type="compositionally biased region" description="Basic and acidic residues" evidence="4">
    <location>
        <begin position="668"/>
        <end position="677"/>
    </location>
</feature>
<keyword evidence="7" id="KW-1185">Reference proteome</keyword>
<dbReference type="EMBL" id="JANAWD010000482">
    <property type="protein sequence ID" value="KAJ3478824.1"/>
    <property type="molecule type" value="Genomic_DNA"/>
</dbReference>
<dbReference type="AlphaFoldDB" id="A0AAD5YF59"/>
<reference evidence="6" key="1">
    <citation type="submission" date="2022-07" db="EMBL/GenBank/DDBJ databases">
        <title>Genome Sequence of Physisporinus lineatus.</title>
        <authorList>
            <person name="Buettner E."/>
        </authorList>
    </citation>
    <scope>NUCLEOTIDE SEQUENCE</scope>
    <source>
        <strain evidence="6">VT162</strain>
    </source>
</reference>
<dbReference type="GO" id="GO:0035556">
    <property type="term" value="P:intracellular signal transduction"/>
    <property type="evidence" value="ECO:0007669"/>
    <property type="project" value="TreeGrafter"/>
</dbReference>
<dbReference type="Proteomes" id="UP001212997">
    <property type="component" value="Unassembled WGS sequence"/>
</dbReference>
<feature type="compositionally biased region" description="Basic and acidic residues" evidence="4">
    <location>
        <begin position="478"/>
        <end position="493"/>
    </location>
</feature>
<keyword evidence="2 3" id="KW-0067">ATP-binding</keyword>
<name>A0AAD5YF59_9APHY</name>
<evidence type="ECO:0000256" key="3">
    <source>
        <dbReference type="PROSITE-ProRule" id="PRU10141"/>
    </source>
</evidence>
<evidence type="ECO:0000256" key="2">
    <source>
        <dbReference type="ARBA" id="ARBA00022840"/>
    </source>
</evidence>
<dbReference type="SUPFAM" id="SSF56112">
    <property type="entry name" value="Protein kinase-like (PK-like)"/>
    <property type="match status" value="1"/>
</dbReference>
<feature type="binding site" evidence="3">
    <location>
        <position position="121"/>
    </location>
    <ligand>
        <name>ATP</name>
        <dbReference type="ChEBI" id="CHEBI:30616"/>
    </ligand>
</feature>
<dbReference type="GO" id="GO:0005737">
    <property type="term" value="C:cytoplasm"/>
    <property type="evidence" value="ECO:0007669"/>
    <property type="project" value="TreeGrafter"/>
</dbReference>